<keyword evidence="1" id="KW-0812">Transmembrane</keyword>
<proteinExistence type="predicted"/>
<dbReference type="PANTHER" id="PTHR33802">
    <property type="entry name" value="SI:CH211-161H7.5-RELATED"/>
    <property type="match status" value="1"/>
</dbReference>
<feature type="transmembrane region" description="Helical" evidence="1">
    <location>
        <begin position="104"/>
        <end position="124"/>
    </location>
</feature>
<feature type="transmembrane region" description="Helical" evidence="1">
    <location>
        <begin position="173"/>
        <end position="192"/>
    </location>
</feature>
<dbReference type="EMBL" id="CANTFM010001294">
    <property type="protein sequence ID" value="CAI5737807.1"/>
    <property type="molecule type" value="Genomic_DNA"/>
</dbReference>
<feature type="transmembrane region" description="Helical" evidence="1">
    <location>
        <begin position="78"/>
        <end position="97"/>
    </location>
</feature>
<dbReference type="PANTHER" id="PTHR33802:SF2">
    <property type="entry name" value="EF-HAND DOMAIN-CONTAINING PROTEIN"/>
    <property type="match status" value="1"/>
</dbReference>
<comment type="caution">
    <text evidence="2">The sequence shown here is derived from an EMBL/GenBank/DDBJ whole genome shotgun (WGS) entry which is preliminary data.</text>
</comment>
<feature type="transmembrane region" description="Helical" evidence="1">
    <location>
        <begin position="228"/>
        <end position="252"/>
    </location>
</feature>
<feature type="transmembrane region" description="Helical" evidence="1">
    <location>
        <begin position="6"/>
        <end position="22"/>
    </location>
</feature>
<dbReference type="AlphaFoldDB" id="A0AAV0ULI0"/>
<evidence type="ECO:0000313" key="3">
    <source>
        <dbReference type="Proteomes" id="UP001162029"/>
    </source>
</evidence>
<evidence type="ECO:0000313" key="2">
    <source>
        <dbReference type="EMBL" id="CAI5737807.1"/>
    </source>
</evidence>
<name>A0AAV0ULI0_9STRA</name>
<protein>
    <submittedName>
        <fullName evidence="2">Uncharacterized protein</fullName>
    </submittedName>
</protein>
<sequence length="283" mass="31534">MAVLSWVNLVLYVLQLFVNKFSSRNIGPVSRRHETLITPAPYAFSIWGLIYMFLAATVVVDCFWPSVSFYSNASNANILRSLFAVSCLMNVAWIAFFTNEYVNVATLTLVVLWLSLFALYAHIVVERRDTSFDFKRYVLSELGIIMYFAWTCATTLISFAVTAQYVANDYLSFTSYMLLLSVLAVLSLSAVIYERDVAFGLVVIWALIGIAAKSTMLEQRVEIIAMNIRACATQSAAVIAAFIVISIAHTLLASKTHFQPLQSGAPLYSDKTMQHLDYGTTTA</sequence>
<feature type="transmembrane region" description="Helical" evidence="1">
    <location>
        <begin position="144"/>
        <end position="166"/>
    </location>
</feature>
<gene>
    <name evidence="2" type="ORF">PDE001_LOCUS6715</name>
</gene>
<organism evidence="2 3">
    <name type="scientific">Peronospora destructor</name>
    <dbReference type="NCBI Taxonomy" id="86335"/>
    <lineage>
        <taxon>Eukaryota</taxon>
        <taxon>Sar</taxon>
        <taxon>Stramenopiles</taxon>
        <taxon>Oomycota</taxon>
        <taxon>Peronosporomycetes</taxon>
        <taxon>Peronosporales</taxon>
        <taxon>Peronosporaceae</taxon>
        <taxon>Peronospora</taxon>
    </lineage>
</organism>
<keyword evidence="3" id="KW-1185">Reference proteome</keyword>
<feature type="transmembrane region" description="Helical" evidence="1">
    <location>
        <begin position="198"/>
        <end position="216"/>
    </location>
</feature>
<evidence type="ECO:0000256" key="1">
    <source>
        <dbReference type="SAM" id="Phobius"/>
    </source>
</evidence>
<keyword evidence="1" id="KW-1133">Transmembrane helix</keyword>
<reference evidence="2" key="1">
    <citation type="submission" date="2022-12" db="EMBL/GenBank/DDBJ databases">
        <authorList>
            <person name="Webb A."/>
        </authorList>
    </citation>
    <scope>NUCLEOTIDE SEQUENCE</scope>
    <source>
        <strain evidence="2">Pd1</strain>
    </source>
</reference>
<keyword evidence="1" id="KW-0472">Membrane</keyword>
<accession>A0AAV0ULI0</accession>
<dbReference type="Proteomes" id="UP001162029">
    <property type="component" value="Unassembled WGS sequence"/>
</dbReference>
<feature type="transmembrane region" description="Helical" evidence="1">
    <location>
        <begin position="42"/>
        <end position="66"/>
    </location>
</feature>